<dbReference type="STRING" id="880072.Desac_0272"/>
<evidence type="ECO:0000256" key="1">
    <source>
        <dbReference type="ARBA" id="ARBA00009350"/>
    </source>
</evidence>
<dbReference type="PANTHER" id="PTHR37478:SF2">
    <property type="entry name" value="UPF0251 PROTEIN TK0562"/>
    <property type="match status" value="1"/>
</dbReference>
<dbReference type="InterPro" id="IPR002852">
    <property type="entry name" value="UPF0251"/>
</dbReference>
<comment type="similarity">
    <text evidence="1 2">Belongs to the UPF0251 family.</text>
</comment>
<evidence type="ECO:0000313" key="3">
    <source>
        <dbReference type="EMBL" id="AEB08164.1"/>
    </source>
</evidence>
<dbReference type="Proteomes" id="UP000000483">
    <property type="component" value="Chromosome"/>
</dbReference>
<proteinExistence type="inferred from homology"/>
<dbReference type="Pfam" id="PF02001">
    <property type="entry name" value="DUF134"/>
    <property type="match status" value="1"/>
</dbReference>
<dbReference type="OrthoDB" id="280278at2"/>
<dbReference type="eggNOG" id="COG1342">
    <property type="taxonomic scope" value="Bacteria"/>
</dbReference>
<dbReference type="SUPFAM" id="SSF88659">
    <property type="entry name" value="Sigma3 and sigma4 domains of RNA polymerase sigma factors"/>
    <property type="match status" value="1"/>
</dbReference>
<dbReference type="Gene3D" id="1.10.10.10">
    <property type="entry name" value="Winged helix-like DNA-binding domain superfamily/Winged helix DNA-binding domain"/>
    <property type="match status" value="1"/>
</dbReference>
<name>F2NEH4_DESAR</name>
<evidence type="ECO:0000313" key="4">
    <source>
        <dbReference type="Proteomes" id="UP000000483"/>
    </source>
</evidence>
<reference evidence="3 4" key="1">
    <citation type="journal article" date="2011" name="Stand. Genomic Sci.">
        <title>Complete genome sequence of the acetate-degrading sulfate reducer Desulfobacca acetoxidans type strain (ASRB2).</title>
        <authorList>
            <person name="Goker M."/>
            <person name="Teshima H."/>
            <person name="Lapidus A."/>
            <person name="Nolan M."/>
            <person name="Lucas S."/>
            <person name="Hammon N."/>
            <person name="Deshpande S."/>
            <person name="Cheng J.F."/>
            <person name="Tapia R."/>
            <person name="Han C."/>
            <person name="Goodwin L."/>
            <person name="Pitluck S."/>
            <person name="Huntemann M."/>
            <person name="Liolios K."/>
            <person name="Ivanova N."/>
            <person name="Pagani I."/>
            <person name="Mavromatis K."/>
            <person name="Ovchinikova G."/>
            <person name="Pati A."/>
            <person name="Chen A."/>
            <person name="Palaniappan K."/>
            <person name="Land M."/>
            <person name="Hauser L."/>
            <person name="Brambilla E.M."/>
            <person name="Rohde M."/>
            <person name="Spring S."/>
            <person name="Detter J.C."/>
            <person name="Woyke T."/>
            <person name="Bristow J."/>
            <person name="Eisen J.A."/>
            <person name="Markowitz V."/>
            <person name="Hugenholtz P."/>
            <person name="Kyrpides N.C."/>
            <person name="Klenk H.P."/>
        </authorList>
    </citation>
    <scope>NUCLEOTIDE SEQUENCE [LARGE SCALE GENOMIC DNA]</scope>
    <source>
        <strain evidence="4">ATCC 700848 / DSM 11109 / ASRB2</strain>
    </source>
</reference>
<sequence>MARPRKCRWVGFEPGVTFFKPQGVPMRSLEQVVISVDELEALRLSDFLGLSQEEVAQEMNVSRPTVTRMLAKAHGAVADALVHGKAIKIAGGDYRVAERRFVCQDCDHTWSNNNDSTTSQNCPRCQGSSIQRLFT</sequence>
<reference evidence="4" key="2">
    <citation type="submission" date="2011-03" db="EMBL/GenBank/DDBJ databases">
        <title>The complete genome of Desulfobacca acetoxidans DSM 11109.</title>
        <authorList>
            <consortium name="US DOE Joint Genome Institute (JGI-PGF)"/>
            <person name="Lucas S."/>
            <person name="Copeland A."/>
            <person name="Lapidus A."/>
            <person name="Bruce D."/>
            <person name="Goodwin L."/>
            <person name="Pitluck S."/>
            <person name="Peters L."/>
            <person name="Kyrpides N."/>
            <person name="Mavromatis K."/>
            <person name="Ivanova N."/>
            <person name="Ovchinnikova G."/>
            <person name="Teshima H."/>
            <person name="Detter J.C."/>
            <person name="Han C."/>
            <person name="Land M."/>
            <person name="Hauser L."/>
            <person name="Markowitz V."/>
            <person name="Cheng J.-F."/>
            <person name="Hugenholtz P."/>
            <person name="Woyke T."/>
            <person name="Wu D."/>
            <person name="Spring S."/>
            <person name="Schueler E."/>
            <person name="Brambilla E."/>
            <person name="Klenk H.-P."/>
            <person name="Eisen J.A."/>
        </authorList>
    </citation>
    <scope>NUCLEOTIDE SEQUENCE [LARGE SCALE GENOMIC DNA]</scope>
    <source>
        <strain evidence="4">ATCC 700848 / DSM 11109 / ASRB2</strain>
    </source>
</reference>
<dbReference type="HAMAP" id="MF_00674">
    <property type="entry name" value="UPF0251"/>
    <property type="match status" value="1"/>
</dbReference>
<gene>
    <name evidence="3" type="ordered locus">Desac_0272</name>
</gene>
<dbReference type="AlphaFoldDB" id="F2NEH4"/>
<dbReference type="RefSeq" id="WP_013705277.1">
    <property type="nucleotide sequence ID" value="NC_015388.1"/>
</dbReference>
<dbReference type="HOGENOM" id="CLU_094511_0_1_7"/>
<accession>F2NEH4</accession>
<organism evidence="3 4">
    <name type="scientific">Desulfobacca acetoxidans (strain ATCC 700848 / DSM 11109 / ASRB2)</name>
    <dbReference type="NCBI Taxonomy" id="880072"/>
    <lineage>
        <taxon>Bacteria</taxon>
        <taxon>Pseudomonadati</taxon>
        <taxon>Thermodesulfobacteriota</taxon>
        <taxon>Desulfobaccia</taxon>
        <taxon>Desulfobaccales</taxon>
        <taxon>Desulfobaccaceae</taxon>
        <taxon>Desulfobacca</taxon>
    </lineage>
</organism>
<dbReference type="EMBL" id="CP002629">
    <property type="protein sequence ID" value="AEB08164.1"/>
    <property type="molecule type" value="Genomic_DNA"/>
</dbReference>
<dbReference type="InterPro" id="IPR013324">
    <property type="entry name" value="RNA_pol_sigma_r3/r4-like"/>
</dbReference>
<dbReference type="InterPro" id="IPR036388">
    <property type="entry name" value="WH-like_DNA-bd_sf"/>
</dbReference>
<evidence type="ECO:0000256" key="2">
    <source>
        <dbReference type="HAMAP-Rule" id="MF_00674"/>
    </source>
</evidence>
<dbReference type="CDD" id="cd06171">
    <property type="entry name" value="Sigma70_r4"/>
    <property type="match status" value="1"/>
</dbReference>
<keyword evidence="4" id="KW-1185">Reference proteome</keyword>
<protein>
    <recommendedName>
        <fullName evidence="2">UPF0251 protein Desac_0272</fullName>
    </recommendedName>
</protein>
<dbReference type="KEGG" id="dao:Desac_0272"/>
<dbReference type="PANTHER" id="PTHR37478">
    <property type="match status" value="1"/>
</dbReference>